<organism evidence="1 2">
    <name type="scientific">Papaver somniferum</name>
    <name type="common">Opium poppy</name>
    <dbReference type="NCBI Taxonomy" id="3469"/>
    <lineage>
        <taxon>Eukaryota</taxon>
        <taxon>Viridiplantae</taxon>
        <taxon>Streptophyta</taxon>
        <taxon>Embryophyta</taxon>
        <taxon>Tracheophyta</taxon>
        <taxon>Spermatophyta</taxon>
        <taxon>Magnoliopsida</taxon>
        <taxon>Ranunculales</taxon>
        <taxon>Papaveraceae</taxon>
        <taxon>Papaveroideae</taxon>
        <taxon>Papaver</taxon>
    </lineage>
</organism>
<dbReference type="AlphaFoldDB" id="A0A4Y7I7V0"/>
<protein>
    <submittedName>
        <fullName evidence="1">Uncharacterized protein</fullName>
    </submittedName>
</protein>
<evidence type="ECO:0000313" key="1">
    <source>
        <dbReference type="EMBL" id="RZC43489.1"/>
    </source>
</evidence>
<keyword evidence="2" id="KW-1185">Reference proteome</keyword>
<reference evidence="1 2" key="1">
    <citation type="journal article" date="2018" name="Science">
        <title>The opium poppy genome and morphinan production.</title>
        <authorList>
            <person name="Guo L."/>
            <person name="Winzer T."/>
            <person name="Yang X."/>
            <person name="Li Y."/>
            <person name="Ning Z."/>
            <person name="He Z."/>
            <person name="Teodor R."/>
            <person name="Lu Y."/>
            <person name="Bowser T.A."/>
            <person name="Graham I.A."/>
            <person name="Ye K."/>
        </authorList>
    </citation>
    <scope>NUCLEOTIDE SEQUENCE [LARGE SCALE GENOMIC DNA]</scope>
    <source>
        <strain evidence="2">cv. HN1</strain>
        <tissue evidence="1">Leaves</tissue>
    </source>
</reference>
<proteinExistence type="predicted"/>
<gene>
    <name evidence="1" type="ORF">C5167_036437</name>
</gene>
<sequence>HIHSNRRRVETLHHKLKITTKYRSSDLEKKSNLERFRRLRLTSIHDANELNRSYWLTKEDEEKVLNLSCLLSAEYLGTRKLNGKDITVYPAIQMRSLLQIKPTR</sequence>
<dbReference type="EMBL" id="CM010715">
    <property type="protein sequence ID" value="RZC43489.1"/>
    <property type="molecule type" value="Genomic_DNA"/>
</dbReference>
<evidence type="ECO:0000313" key="2">
    <source>
        <dbReference type="Proteomes" id="UP000316621"/>
    </source>
</evidence>
<accession>A0A4Y7I7V0</accession>
<feature type="non-terminal residue" evidence="1">
    <location>
        <position position="1"/>
    </location>
</feature>
<dbReference type="Gramene" id="RZC43489">
    <property type="protein sequence ID" value="RZC43489"/>
    <property type="gene ID" value="C5167_036437"/>
</dbReference>
<name>A0A4Y7I7V0_PAPSO</name>
<dbReference type="Proteomes" id="UP000316621">
    <property type="component" value="Chromosome 1"/>
</dbReference>